<dbReference type="EC" id="6.3.1.2" evidence="2"/>
<keyword evidence="8" id="KW-1185">Reference proteome</keyword>
<dbReference type="Pfam" id="PF00120">
    <property type="entry name" value="Gln-synt_C"/>
    <property type="match status" value="1"/>
</dbReference>
<evidence type="ECO:0000256" key="4">
    <source>
        <dbReference type="RuleBase" id="RU000384"/>
    </source>
</evidence>
<dbReference type="EMBL" id="CP035758">
    <property type="protein sequence ID" value="QBD76523.1"/>
    <property type="molecule type" value="Genomic_DNA"/>
</dbReference>
<evidence type="ECO:0000256" key="2">
    <source>
        <dbReference type="ARBA" id="ARBA00012937"/>
    </source>
</evidence>
<evidence type="ECO:0000259" key="5">
    <source>
        <dbReference type="PROSITE" id="PS51986"/>
    </source>
</evidence>
<name>A0A4P6JN06_KTERU</name>
<evidence type="ECO:0000313" key="7">
    <source>
        <dbReference type="EMBL" id="QBD76523.1"/>
    </source>
</evidence>
<dbReference type="PANTHER" id="PTHR43407">
    <property type="entry name" value="GLUTAMINE SYNTHETASE"/>
    <property type="match status" value="1"/>
</dbReference>
<sequence>MVLIMASHIQRVEEIAQRWEQQGIRYVIFELADMGGMPRSKIIPFSQWKRYAIEGLRMIGLMVTVDSRSDLVPGTHYSDEKNYGDSILVPDLSTAQVVPWLPHTARVICDPYWPDGTPLEAASRFVLRRVLKQLEDEGYTALMALEYEFYLLKDAASREPVFERLHIFNNQSNFAVPVPARIMDMLPQMGIEILTCNCEYGPGLYEITYGPQRGLQAGDQGFTFKQGVKAIAREQGYHATFMTKPFPNYSAAGAHLHLSLYNEREENVLLDNNDANGLSTIAYHFMQGMIQHAPATMALVAPTPNCFQRFIEHSFAPVNASWGLDDRTALIRAKNSRDENTHLENRLPCAMSNPYLALAAVLAAGLLGLKDAQKPPALVSQPAGETKDFAALPANLAEALLALEDNSALREILGEEFTEIFITTKRYELARQTEYVEQQAKAAALNWQLHEYLEDY</sequence>
<dbReference type="InterPro" id="IPR008147">
    <property type="entry name" value="Gln_synt_N"/>
</dbReference>
<dbReference type="SUPFAM" id="SSF54368">
    <property type="entry name" value="Glutamine synthetase, N-terminal domain"/>
    <property type="match status" value="1"/>
</dbReference>
<dbReference type="SUPFAM" id="SSF55931">
    <property type="entry name" value="Glutamine synthetase/guanido kinase"/>
    <property type="match status" value="1"/>
</dbReference>
<dbReference type="RefSeq" id="WP_129887389.1">
    <property type="nucleotide sequence ID" value="NZ_CP035758.1"/>
</dbReference>
<dbReference type="GO" id="GO:0006542">
    <property type="term" value="P:glutamine biosynthetic process"/>
    <property type="evidence" value="ECO:0007669"/>
    <property type="project" value="InterPro"/>
</dbReference>
<dbReference type="PANTHER" id="PTHR43407:SF1">
    <property type="entry name" value="LENGSIN"/>
    <property type="match status" value="1"/>
</dbReference>
<proteinExistence type="inferred from homology"/>
<dbReference type="GO" id="GO:0004356">
    <property type="term" value="F:glutamine synthetase activity"/>
    <property type="evidence" value="ECO:0007669"/>
    <property type="project" value="UniProtKB-EC"/>
</dbReference>
<protein>
    <recommendedName>
        <fullName evidence="2">glutamine synthetase</fullName>
        <ecNumber evidence="2">6.3.1.2</ecNumber>
    </recommendedName>
</protein>
<gene>
    <name evidence="7" type="ORF">EPA93_11090</name>
</gene>
<dbReference type="GO" id="GO:0005737">
    <property type="term" value="C:cytoplasm"/>
    <property type="evidence" value="ECO:0007669"/>
    <property type="project" value="TreeGrafter"/>
</dbReference>
<feature type="domain" description="GS catalytic" evidence="6">
    <location>
        <begin position="123"/>
        <end position="456"/>
    </location>
</feature>
<evidence type="ECO:0000313" key="8">
    <source>
        <dbReference type="Proteomes" id="UP000290365"/>
    </source>
</evidence>
<comment type="similarity">
    <text evidence="1 3 4">Belongs to the glutamine synthetase family.</text>
</comment>
<dbReference type="InterPro" id="IPR014746">
    <property type="entry name" value="Gln_synth/guanido_kin_cat_dom"/>
</dbReference>
<dbReference type="Gene3D" id="3.30.590.10">
    <property type="entry name" value="Glutamine synthetase/guanido kinase, catalytic domain"/>
    <property type="match status" value="1"/>
</dbReference>
<dbReference type="Proteomes" id="UP000290365">
    <property type="component" value="Chromosome"/>
</dbReference>
<dbReference type="AlphaFoldDB" id="A0A4P6JN06"/>
<dbReference type="Gene3D" id="3.10.20.70">
    <property type="entry name" value="Glutamine synthetase, N-terminal domain"/>
    <property type="match status" value="1"/>
</dbReference>
<dbReference type="KEGG" id="kbs:EPA93_11090"/>
<evidence type="ECO:0000259" key="6">
    <source>
        <dbReference type="PROSITE" id="PS51987"/>
    </source>
</evidence>
<evidence type="ECO:0000256" key="3">
    <source>
        <dbReference type="PROSITE-ProRule" id="PRU01330"/>
    </source>
</evidence>
<dbReference type="PROSITE" id="PS51987">
    <property type="entry name" value="GS_CATALYTIC"/>
    <property type="match status" value="1"/>
</dbReference>
<dbReference type="InterPro" id="IPR036651">
    <property type="entry name" value="Gln_synt_N_sf"/>
</dbReference>
<evidence type="ECO:0000256" key="1">
    <source>
        <dbReference type="ARBA" id="ARBA00009897"/>
    </source>
</evidence>
<dbReference type="OrthoDB" id="9807095at2"/>
<dbReference type="SMART" id="SM01230">
    <property type="entry name" value="Gln-synt_C"/>
    <property type="match status" value="1"/>
</dbReference>
<dbReference type="InterPro" id="IPR008146">
    <property type="entry name" value="Gln_synth_cat_dom"/>
</dbReference>
<dbReference type="PROSITE" id="PS51986">
    <property type="entry name" value="GS_BETA_GRASP"/>
    <property type="match status" value="1"/>
</dbReference>
<accession>A0A4P6JN06</accession>
<organism evidence="7 8">
    <name type="scientific">Ktedonosporobacter rubrisoli</name>
    <dbReference type="NCBI Taxonomy" id="2509675"/>
    <lineage>
        <taxon>Bacteria</taxon>
        <taxon>Bacillati</taxon>
        <taxon>Chloroflexota</taxon>
        <taxon>Ktedonobacteria</taxon>
        <taxon>Ktedonobacterales</taxon>
        <taxon>Ktedonosporobacteraceae</taxon>
        <taxon>Ktedonosporobacter</taxon>
    </lineage>
</organism>
<feature type="domain" description="GS beta-grasp" evidence="5">
    <location>
        <begin position="22"/>
        <end position="116"/>
    </location>
</feature>
<reference evidence="7 8" key="1">
    <citation type="submission" date="2019-01" db="EMBL/GenBank/DDBJ databases">
        <title>Ktedonosporobacter rubrisoli SCAWS-G2.</title>
        <authorList>
            <person name="Huang Y."/>
            <person name="Yan B."/>
        </authorList>
    </citation>
    <scope>NUCLEOTIDE SEQUENCE [LARGE SCALE GENOMIC DNA]</scope>
    <source>
        <strain evidence="7 8">SCAWS-G2</strain>
    </source>
</reference>
<dbReference type="GO" id="GO:0016020">
    <property type="term" value="C:membrane"/>
    <property type="evidence" value="ECO:0007669"/>
    <property type="project" value="TreeGrafter"/>
</dbReference>